<keyword evidence="2" id="KW-1185">Reference proteome</keyword>
<name>A0AAN8RYE6_9PEZI</name>
<proteinExistence type="predicted"/>
<accession>A0AAN8RYE6</accession>
<dbReference type="EMBL" id="JAVHJM010000001">
    <property type="protein sequence ID" value="KAK6521011.1"/>
    <property type="molecule type" value="Genomic_DNA"/>
</dbReference>
<protein>
    <submittedName>
        <fullName evidence="1">Uncharacterized protein</fullName>
    </submittedName>
</protein>
<evidence type="ECO:0000313" key="1">
    <source>
        <dbReference type="EMBL" id="KAK6521011.1"/>
    </source>
</evidence>
<sequence length="227" mass="25432">MSQYTIQHQSYNLTSTELPITVEKSRTAARIIAWSRKHHVRWKAPYEDIARKYMLLLNPPRRERAYINAATRVFDKADIDDLTTRFIAAFNITGQDIRDPPGSESYPDRTWQILSKAKDPVVWPVKKLARMKITNKEEVEDFCRIINAALEASSLSISTSFAAMLYVTLLSDDPGLKSAIDNGLGILACKGASGARLAELGVKLNKAGITIHRAISYCKWSPSDTAF</sequence>
<dbReference type="AlphaFoldDB" id="A0AAN8RYE6"/>
<reference evidence="1 2" key="1">
    <citation type="submission" date="2019-10" db="EMBL/GenBank/DDBJ databases">
        <authorList>
            <person name="Palmer J.M."/>
        </authorList>
    </citation>
    <scope>NUCLEOTIDE SEQUENCE [LARGE SCALE GENOMIC DNA]</scope>
    <source>
        <strain evidence="1 2">TWF506</strain>
    </source>
</reference>
<organism evidence="1 2">
    <name type="scientific">Arthrobotrys conoides</name>
    <dbReference type="NCBI Taxonomy" id="74498"/>
    <lineage>
        <taxon>Eukaryota</taxon>
        <taxon>Fungi</taxon>
        <taxon>Dikarya</taxon>
        <taxon>Ascomycota</taxon>
        <taxon>Pezizomycotina</taxon>
        <taxon>Orbiliomycetes</taxon>
        <taxon>Orbiliales</taxon>
        <taxon>Orbiliaceae</taxon>
        <taxon>Arthrobotrys</taxon>
    </lineage>
</organism>
<evidence type="ECO:0000313" key="2">
    <source>
        <dbReference type="Proteomes" id="UP001307849"/>
    </source>
</evidence>
<comment type="caution">
    <text evidence="1">The sequence shown here is derived from an EMBL/GenBank/DDBJ whole genome shotgun (WGS) entry which is preliminary data.</text>
</comment>
<gene>
    <name evidence="1" type="ORF">TWF506_001246</name>
</gene>
<dbReference type="Proteomes" id="UP001307849">
    <property type="component" value="Unassembled WGS sequence"/>
</dbReference>